<organism evidence="3 5">
    <name type="scientific">Agrobacterium larrymoorei</name>
    <dbReference type="NCBI Taxonomy" id="160699"/>
    <lineage>
        <taxon>Bacteria</taxon>
        <taxon>Pseudomonadati</taxon>
        <taxon>Pseudomonadota</taxon>
        <taxon>Alphaproteobacteria</taxon>
        <taxon>Hyphomicrobiales</taxon>
        <taxon>Rhizobiaceae</taxon>
        <taxon>Rhizobium/Agrobacterium group</taxon>
        <taxon>Agrobacterium</taxon>
    </lineage>
</organism>
<feature type="domain" description="Glyoxalase-related protein" evidence="1">
    <location>
        <begin position="3"/>
        <end position="43"/>
    </location>
</feature>
<keyword evidence="4" id="KW-1185">Reference proteome</keyword>
<dbReference type="Pfam" id="PF20066">
    <property type="entry name" value="Glyoxalase_8"/>
    <property type="match status" value="1"/>
</dbReference>
<protein>
    <recommendedName>
        <fullName evidence="1">Glyoxalase-related protein domain-containing protein</fullName>
    </recommendedName>
</protein>
<accession>A0AAJ2BBG8</accession>
<evidence type="ECO:0000313" key="5">
    <source>
        <dbReference type="Proteomes" id="UP001255601"/>
    </source>
</evidence>
<name>A0AAJ2BBG8_9HYPH</name>
<evidence type="ECO:0000313" key="2">
    <source>
        <dbReference type="EMBL" id="MDQ1187067.1"/>
    </source>
</evidence>
<dbReference type="Proteomes" id="UP001224781">
    <property type="component" value="Unassembled WGS sequence"/>
</dbReference>
<dbReference type="AlphaFoldDB" id="A0AAJ2BBG8"/>
<sequence length="94" mass="10128">MTVRTIAEANAHAKSPRSVLTADGNVLGHAQALELVAQQNGARLEHLVRQPRQRCPSVPSAPKGAGAVSWAIPQGRNQRIIILGLALFRDCPFR</sequence>
<gene>
    <name evidence="3" type="ORF">QE369_003547</name>
    <name evidence="2" type="ORF">QE408_004210</name>
</gene>
<comment type="caution">
    <text evidence="3">The sequence shown here is derived from an EMBL/GenBank/DDBJ whole genome shotgun (WGS) entry which is preliminary data.</text>
</comment>
<reference evidence="3" key="1">
    <citation type="submission" date="2023-08" db="EMBL/GenBank/DDBJ databases">
        <title>Functional and genomic diversity of the sorghum phyllosphere microbiome.</title>
        <authorList>
            <person name="Shade A."/>
        </authorList>
    </citation>
    <scope>NUCLEOTIDE SEQUENCE</scope>
    <source>
        <strain evidence="3">SORGH_AS_0974</strain>
        <strain evidence="2 4">SORGH_AS_1126</strain>
    </source>
</reference>
<dbReference type="InterPro" id="IPR045517">
    <property type="entry name" value="Glyoxalase_8"/>
</dbReference>
<evidence type="ECO:0000259" key="1">
    <source>
        <dbReference type="Pfam" id="PF20066"/>
    </source>
</evidence>
<evidence type="ECO:0000313" key="3">
    <source>
        <dbReference type="EMBL" id="MDR6103350.1"/>
    </source>
</evidence>
<evidence type="ECO:0000313" key="4">
    <source>
        <dbReference type="Proteomes" id="UP001224781"/>
    </source>
</evidence>
<dbReference type="EMBL" id="JAVIZC010000003">
    <property type="protein sequence ID" value="MDR6103350.1"/>
    <property type="molecule type" value="Genomic_DNA"/>
</dbReference>
<proteinExistence type="predicted"/>
<dbReference type="Proteomes" id="UP001255601">
    <property type="component" value="Unassembled WGS sequence"/>
</dbReference>
<dbReference type="EMBL" id="JAUTBL010000002">
    <property type="protein sequence ID" value="MDQ1187067.1"/>
    <property type="molecule type" value="Genomic_DNA"/>
</dbReference>